<dbReference type="PRINTS" id="PR00413">
    <property type="entry name" value="HADHALOGNASE"/>
</dbReference>
<evidence type="ECO:0000313" key="3">
    <source>
        <dbReference type="EMBL" id="SFJ09891.1"/>
    </source>
</evidence>
<proteinExistence type="inferred from homology"/>
<dbReference type="SFLD" id="SFLDS00003">
    <property type="entry name" value="Haloacid_Dehalogenase"/>
    <property type="match status" value="1"/>
</dbReference>
<dbReference type="PANTHER" id="PTHR43316:SF3">
    <property type="entry name" value="HALOACID DEHALOGENASE, TYPE II (AFU_ORTHOLOGUE AFUA_2G07750)-RELATED"/>
    <property type="match status" value="1"/>
</dbReference>
<accession>A0A1I3NKU9</accession>
<dbReference type="GO" id="GO:0019120">
    <property type="term" value="F:hydrolase activity, acting on acid halide bonds, in C-halide compounds"/>
    <property type="evidence" value="ECO:0007669"/>
    <property type="project" value="InterPro"/>
</dbReference>
<dbReference type="Gene3D" id="3.40.50.1000">
    <property type="entry name" value="HAD superfamily/HAD-like"/>
    <property type="match status" value="1"/>
</dbReference>
<reference evidence="3 4" key="1">
    <citation type="submission" date="2016-10" db="EMBL/GenBank/DDBJ databases">
        <authorList>
            <person name="de Groot N.N."/>
        </authorList>
    </citation>
    <scope>NUCLEOTIDE SEQUENCE [LARGE SCALE GENOMIC DNA]</scope>
    <source>
        <strain evidence="3 4">CGMCC 1.11156</strain>
    </source>
</reference>
<dbReference type="SFLD" id="SFLDG01129">
    <property type="entry name" value="C1.5:_HAD__Beta-PGM__Phosphata"/>
    <property type="match status" value="1"/>
</dbReference>
<dbReference type="InterPro" id="IPR023198">
    <property type="entry name" value="PGP-like_dom2"/>
</dbReference>
<dbReference type="EMBL" id="FOQG01000018">
    <property type="protein sequence ID" value="SFJ09891.1"/>
    <property type="molecule type" value="Genomic_DNA"/>
</dbReference>
<evidence type="ECO:0000313" key="4">
    <source>
        <dbReference type="Proteomes" id="UP000198649"/>
    </source>
</evidence>
<keyword evidence="2" id="KW-0378">Hydrolase</keyword>
<dbReference type="InterPro" id="IPR036412">
    <property type="entry name" value="HAD-like_sf"/>
</dbReference>
<evidence type="ECO:0000256" key="2">
    <source>
        <dbReference type="ARBA" id="ARBA00022801"/>
    </source>
</evidence>
<dbReference type="InterPro" id="IPR006439">
    <property type="entry name" value="HAD-SF_hydro_IA"/>
</dbReference>
<protein>
    <submittedName>
        <fullName evidence="3">2-haloacid dehalogenase</fullName>
    </submittedName>
</protein>
<dbReference type="InterPro" id="IPR051540">
    <property type="entry name" value="S-2-haloacid_dehalogenase"/>
</dbReference>
<dbReference type="InterPro" id="IPR023214">
    <property type="entry name" value="HAD_sf"/>
</dbReference>
<gene>
    <name evidence="3" type="ORF">SAMN05216561_11837</name>
</gene>
<dbReference type="Gene3D" id="1.10.150.240">
    <property type="entry name" value="Putative phosphatase, domain 2"/>
    <property type="match status" value="1"/>
</dbReference>
<dbReference type="Pfam" id="PF00702">
    <property type="entry name" value="Hydrolase"/>
    <property type="match status" value="1"/>
</dbReference>
<evidence type="ECO:0000256" key="1">
    <source>
        <dbReference type="ARBA" id="ARBA00008106"/>
    </source>
</evidence>
<dbReference type="RefSeq" id="WP_246166419.1">
    <property type="nucleotide sequence ID" value="NZ_BKAF01000022.1"/>
</dbReference>
<dbReference type="STRING" id="1005945.SAMN05216561_11837"/>
<dbReference type="SUPFAM" id="SSF56784">
    <property type="entry name" value="HAD-like"/>
    <property type="match status" value="1"/>
</dbReference>
<dbReference type="CDD" id="cd02588">
    <property type="entry name" value="HAD_L2-DEX"/>
    <property type="match status" value="1"/>
</dbReference>
<dbReference type="AlphaFoldDB" id="A0A1I3NKU9"/>
<dbReference type="NCBIfam" id="TIGR01428">
    <property type="entry name" value="HAD_type_II"/>
    <property type="match status" value="1"/>
</dbReference>
<keyword evidence="4" id="KW-1185">Reference proteome</keyword>
<dbReference type="PANTHER" id="PTHR43316">
    <property type="entry name" value="HYDROLASE, HALOACID DELAHOGENASE-RELATED"/>
    <property type="match status" value="1"/>
</dbReference>
<dbReference type="InterPro" id="IPR006328">
    <property type="entry name" value="2-HAD"/>
</dbReference>
<comment type="similarity">
    <text evidence="1">Belongs to the HAD-like hydrolase superfamily. S-2-haloalkanoic acid dehalogenase family.</text>
</comment>
<organism evidence="3 4">
    <name type="scientific">Nocardioides psychrotolerans</name>
    <dbReference type="NCBI Taxonomy" id="1005945"/>
    <lineage>
        <taxon>Bacteria</taxon>
        <taxon>Bacillati</taxon>
        <taxon>Actinomycetota</taxon>
        <taxon>Actinomycetes</taxon>
        <taxon>Propionibacteriales</taxon>
        <taxon>Nocardioidaceae</taxon>
        <taxon>Nocardioides</taxon>
    </lineage>
</organism>
<sequence>MKDHPSILDGPRRPDLVVFDVNETLSDMSPLAVRFEDVGAPRLLAQTWFAGLLRDGFALTVSGMAEPFARLAAESLRLELESQDLDRGLDEAVEHVLSGFAGLALHPDVADGLHALADLGVRLVTLSNGSTQVAETLLEHSGVRSLFERLLSVEEAGLWKPASGAYDYALAECGVDAEDAMLVAVHPWDINGAARAGLGTAWINRAEARYPAYFTGPDLSVTSLPELARAIT</sequence>
<dbReference type="Proteomes" id="UP000198649">
    <property type="component" value="Unassembled WGS sequence"/>
</dbReference>
<name>A0A1I3NKU9_9ACTN</name>